<evidence type="ECO:0000256" key="1">
    <source>
        <dbReference type="ARBA" id="ARBA00004123"/>
    </source>
</evidence>
<evidence type="ECO:0000256" key="5">
    <source>
        <dbReference type="ARBA" id="ARBA00023242"/>
    </source>
</evidence>
<dbReference type="Pfam" id="PF23209">
    <property type="entry name" value="IDM1_C"/>
    <property type="match status" value="1"/>
</dbReference>
<dbReference type="InterPro" id="IPR056511">
    <property type="entry name" value="IDM1_C"/>
</dbReference>
<comment type="caution">
    <text evidence="9">The sequence shown here is derived from an EMBL/GenBank/DDBJ whole genome shotgun (WGS) entry which is preliminary data.</text>
</comment>
<evidence type="ECO:0000256" key="3">
    <source>
        <dbReference type="ARBA" id="ARBA00022771"/>
    </source>
</evidence>
<comment type="subcellular location">
    <subcellularLocation>
        <location evidence="1">Nucleus</location>
    </subcellularLocation>
</comment>
<protein>
    <recommendedName>
        <fullName evidence="11">Histone acetyltransferase</fullName>
    </recommendedName>
</protein>
<dbReference type="InterPro" id="IPR016181">
    <property type="entry name" value="Acyl_CoA_acyltransferase"/>
</dbReference>
<dbReference type="AlphaFoldDB" id="A0AA88X481"/>
<dbReference type="InterPro" id="IPR019787">
    <property type="entry name" value="Znf_PHD-finger"/>
</dbReference>
<evidence type="ECO:0008006" key="11">
    <source>
        <dbReference type="Google" id="ProtNLM"/>
    </source>
</evidence>
<dbReference type="Pfam" id="PF23011">
    <property type="entry name" value="PHD-1st_NSD"/>
    <property type="match status" value="1"/>
</dbReference>
<sequence>MTEIDAITQCFKRFRAGHKRCPDDLLAKARRHLSILGWKIHSQRNNGRPKYRFTSPDGEQYTNLATICELLRGPMSEVHGPAKPMSQICKSRKPMSKIFKSRKVGSGSESDMNINAVVFVRPHNCPESVIEYVSYGGERKGDPYWKEKVLKAKKHLSFLGWKFYYVRKKGSRELRYKSPTGRVFISLKSACEGCIREGGLFGSKAYSSAREASEEVGGTGENLEERNEFELDFGSEDIPQSKRFRTGRFGDSSDLSHVDPNEKLKYTEKVQIEERERSDVTEEVHETGRKELNGSTKEVTGIEKVQTGCSGCTDKGGTNSGTIEPKQNFDVTDEVSGLGKYRKRGKKFNALSPSLKRRKEVLNGNSSSKACVVGSSMRVREEGAVPCPLRSRPRTVLSWLIDNNVISPQDKVQYLAKDGRVMAEGLVTRDGIECLCCQKVFALTKFEAHAGSTNHRPAANIFLGDGRSLLACQLQLKCDYNATSSKSKPASKRGSRKENHSSSEADSVCAVCCDGGELLLCDKCPSAFHTTCLRLQEVPAGSWFCPSCSCGICGQANKINKEEPTEFTENSVLNCHQCERKYHVGCLRIKGMELKDGFPKGNWFCNKRCEEIFIGLKEVLGKPVQIPGRDNYSWSLLKCDNNANDIDSYSKLKVALGVMHECFDPVKDPRTKRDLVEDVVFSSYSELKRLNFQGFYTTALEKNDELITVATVRIYGEKVAEIPLVATRFKYRRRGMCRILMDELEKKLVELGVERLVLPAVPSVLNTWTNHFGFSVMTGPEKSELLDYTFLDFYGTIMCQKVLLNKTDNSSARGSWSNGKGRFDNLKF</sequence>
<proteinExistence type="predicted"/>
<dbReference type="PROSITE" id="PS51186">
    <property type="entry name" value="GNAT"/>
    <property type="match status" value="1"/>
</dbReference>
<dbReference type="InterPro" id="IPR032308">
    <property type="entry name" value="TDBD"/>
</dbReference>
<dbReference type="PANTHER" id="PTHR46309">
    <property type="entry name" value="PHD FINGER PROTEIN 12"/>
    <property type="match status" value="1"/>
</dbReference>
<keyword evidence="10" id="KW-1185">Reference proteome</keyword>
<evidence type="ECO:0000256" key="6">
    <source>
        <dbReference type="PROSITE-ProRule" id="PRU00146"/>
    </source>
</evidence>
<dbReference type="GO" id="GO:0006357">
    <property type="term" value="P:regulation of transcription by RNA polymerase II"/>
    <property type="evidence" value="ECO:0007669"/>
    <property type="project" value="TreeGrafter"/>
</dbReference>
<dbReference type="Pfam" id="PF22970">
    <property type="entry name" value="DUF7028"/>
    <property type="match status" value="2"/>
</dbReference>
<keyword evidence="4" id="KW-0862">Zinc</keyword>
<dbReference type="Proteomes" id="UP001188597">
    <property type="component" value="Unassembled WGS sequence"/>
</dbReference>
<evidence type="ECO:0000313" key="10">
    <source>
        <dbReference type="Proteomes" id="UP001188597"/>
    </source>
</evidence>
<dbReference type="GO" id="GO:0016747">
    <property type="term" value="F:acyltransferase activity, transferring groups other than amino-acyl groups"/>
    <property type="evidence" value="ECO:0007669"/>
    <property type="project" value="InterPro"/>
</dbReference>
<name>A0AA88X481_9ASTE</name>
<dbReference type="Gene3D" id="3.30.40.10">
    <property type="entry name" value="Zinc/RING finger domain, C3HC4 (zinc finger)"/>
    <property type="match status" value="2"/>
</dbReference>
<evidence type="ECO:0000256" key="2">
    <source>
        <dbReference type="ARBA" id="ARBA00022723"/>
    </source>
</evidence>
<reference evidence="9" key="1">
    <citation type="submission" date="2022-12" db="EMBL/GenBank/DDBJ databases">
        <title>Draft genome assemblies for two species of Escallonia (Escalloniales).</title>
        <authorList>
            <person name="Chanderbali A."/>
            <person name="Dervinis C."/>
            <person name="Anghel I."/>
            <person name="Soltis D."/>
            <person name="Soltis P."/>
            <person name="Zapata F."/>
        </authorList>
    </citation>
    <scope>NUCLEOTIDE SEQUENCE</scope>
    <source>
        <strain evidence="9">UCBG64.0493</strain>
        <tissue evidence="9">Leaf</tissue>
    </source>
</reference>
<dbReference type="InterPro" id="IPR059153">
    <property type="entry name" value="NSD_PHD-1st"/>
</dbReference>
<dbReference type="Gene3D" id="3.40.630.30">
    <property type="match status" value="1"/>
</dbReference>
<dbReference type="InterPro" id="IPR013083">
    <property type="entry name" value="Znf_RING/FYVE/PHD"/>
</dbReference>
<keyword evidence="3 6" id="KW-0863">Zinc-finger</keyword>
<dbReference type="GO" id="GO:0005634">
    <property type="term" value="C:nucleus"/>
    <property type="evidence" value="ECO:0007669"/>
    <property type="project" value="UniProtKB-SubCell"/>
</dbReference>
<dbReference type="PROSITE" id="PS50016">
    <property type="entry name" value="ZF_PHD_2"/>
    <property type="match status" value="1"/>
</dbReference>
<dbReference type="InterPro" id="IPR011011">
    <property type="entry name" value="Znf_FYVE_PHD"/>
</dbReference>
<evidence type="ECO:0000256" key="4">
    <source>
        <dbReference type="ARBA" id="ARBA00022833"/>
    </source>
</evidence>
<evidence type="ECO:0000313" key="9">
    <source>
        <dbReference type="EMBL" id="KAK3039612.1"/>
    </source>
</evidence>
<evidence type="ECO:0000259" key="7">
    <source>
        <dbReference type="PROSITE" id="PS50016"/>
    </source>
</evidence>
<evidence type="ECO:0000259" key="8">
    <source>
        <dbReference type="PROSITE" id="PS51186"/>
    </source>
</evidence>
<keyword evidence="2" id="KW-0479">Metal-binding</keyword>
<dbReference type="InterPro" id="IPR000182">
    <property type="entry name" value="GNAT_dom"/>
</dbReference>
<dbReference type="CDD" id="cd04301">
    <property type="entry name" value="NAT_SF"/>
    <property type="match status" value="1"/>
</dbReference>
<dbReference type="GO" id="GO:0008270">
    <property type="term" value="F:zinc ion binding"/>
    <property type="evidence" value="ECO:0007669"/>
    <property type="project" value="UniProtKB-KW"/>
</dbReference>
<dbReference type="Pfam" id="PF16135">
    <property type="entry name" value="TDBD"/>
    <property type="match status" value="1"/>
</dbReference>
<dbReference type="InterPro" id="IPR001965">
    <property type="entry name" value="Znf_PHD"/>
</dbReference>
<feature type="domain" description="PHD-type" evidence="7">
    <location>
        <begin position="506"/>
        <end position="551"/>
    </location>
</feature>
<dbReference type="SUPFAM" id="SSF57903">
    <property type="entry name" value="FYVE/PHD zinc finger"/>
    <property type="match status" value="2"/>
</dbReference>
<dbReference type="SUPFAM" id="SSF55729">
    <property type="entry name" value="Acyl-CoA N-acyltransferases (Nat)"/>
    <property type="match status" value="1"/>
</dbReference>
<dbReference type="InterPro" id="IPR054292">
    <property type="entry name" value="DUF7028"/>
</dbReference>
<keyword evidence="5" id="KW-0539">Nucleus</keyword>
<dbReference type="EMBL" id="JAVXUP010000072">
    <property type="protein sequence ID" value="KAK3039612.1"/>
    <property type="molecule type" value="Genomic_DNA"/>
</dbReference>
<gene>
    <name evidence="9" type="ORF">RJ639_027203</name>
</gene>
<accession>A0AA88X481</accession>
<dbReference type="PANTHER" id="PTHR46309:SF12">
    <property type="entry name" value="GB|AAC80581.1"/>
    <property type="match status" value="1"/>
</dbReference>
<organism evidence="9 10">
    <name type="scientific">Escallonia herrerae</name>
    <dbReference type="NCBI Taxonomy" id="1293975"/>
    <lineage>
        <taxon>Eukaryota</taxon>
        <taxon>Viridiplantae</taxon>
        <taxon>Streptophyta</taxon>
        <taxon>Embryophyta</taxon>
        <taxon>Tracheophyta</taxon>
        <taxon>Spermatophyta</taxon>
        <taxon>Magnoliopsida</taxon>
        <taxon>eudicotyledons</taxon>
        <taxon>Gunneridae</taxon>
        <taxon>Pentapetalae</taxon>
        <taxon>asterids</taxon>
        <taxon>campanulids</taxon>
        <taxon>Escalloniales</taxon>
        <taxon>Escalloniaceae</taxon>
        <taxon>Escallonia</taxon>
    </lineage>
</organism>
<feature type="domain" description="N-acetyltransferase" evidence="8">
    <location>
        <begin position="658"/>
        <end position="800"/>
    </location>
</feature>
<dbReference type="GO" id="GO:0003714">
    <property type="term" value="F:transcription corepressor activity"/>
    <property type="evidence" value="ECO:0007669"/>
    <property type="project" value="InterPro"/>
</dbReference>
<dbReference type="InterPro" id="IPR042163">
    <property type="entry name" value="PHF12"/>
</dbReference>
<dbReference type="SMART" id="SM00249">
    <property type="entry name" value="PHD"/>
    <property type="match status" value="2"/>
</dbReference>